<dbReference type="AlphaFoldDB" id="A0A543NNM2"/>
<dbReference type="InterPro" id="IPR002053">
    <property type="entry name" value="Glyco_hydro_25"/>
</dbReference>
<evidence type="ECO:0000256" key="1">
    <source>
        <dbReference type="ARBA" id="ARBA00010646"/>
    </source>
</evidence>
<dbReference type="PROSITE" id="PS51904">
    <property type="entry name" value="GLYCOSYL_HYDROL_F25_2"/>
    <property type="match status" value="1"/>
</dbReference>
<dbReference type="RefSeq" id="WP_211351858.1">
    <property type="nucleotide sequence ID" value="NZ_VFQC01000001.1"/>
</dbReference>
<sequence>MPLSSPRPTPAQRTGLRTRATRLLAASALTLPAVFAGTAGTAAADPGAPDIESQWAGATIPENEGGEISPDPPRAAAPSGPQGIDVSHHQGTIDWSAVSGSGIDFAYMKATESTGFEDSEFDRNYVNSYQNGIIRGAYHFARPNHSGGVRHRAISFSGVAGVAAGQGSLRRSRGRVKHS</sequence>
<keyword evidence="3 4" id="KW-0326">Glycosidase</keyword>
<feature type="signal peptide" evidence="6">
    <location>
        <begin position="1"/>
        <end position="44"/>
    </location>
</feature>
<protein>
    <recommendedName>
        <fullName evidence="4">Lysozyme</fullName>
        <ecNumber evidence="4">3.2.1.17</ecNumber>
    </recommendedName>
</protein>
<dbReference type="EMBL" id="VFQC01000001">
    <property type="protein sequence ID" value="TQN33439.1"/>
    <property type="molecule type" value="Genomic_DNA"/>
</dbReference>
<keyword evidence="8" id="KW-1185">Reference proteome</keyword>
<dbReference type="GO" id="GO:0016052">
    <property type="term" value="P:carbohydrate catabolic process"/>
    <property type="evidence" value="ECO:0007669"/>
    <property type="project" value="TreeGrafter"/>
</dbReference>
<dbReference type="PANTHER" id="PTHR34135">
    <property type="entry name" value="LYSOZYME"/>
    <property type="match status" value="1"/>
</dbReference>
<evidence type="ECO:0000256" key="3">
    <source>
        <dbReference type="ARBA" id="ARBA00023295"/>
    </source>
</evidence>
<evidence type="ECO:0000313" key="8">
    <source>
        <dbReference type="Proteomes" id="UP000317422"/>
    </source>
</evidence>
<dbReference type="PANTHER" id="PTHR34135:SF2">
    <property type="entry name" value="LYSOZYME"/>
    <property type="match status" value="1"/>
</dbReference>
<dbReference type="Gene3D" id="3.20.20.80">
    <property type="entry name" value="Glycosidases"/>
    <property type="match status" value="1"/>
</dbReference>
<evidence type="ECO:0000256" key="5">
    <source>
        <dbReference type="SAM" id="MobiDB-lite"/>
    </source>
</evidence>
<dbReference type="InterPro" id="IPR018077">
    <property type="entry name" value="Glyco_hydro_fam25_subgr"/>
</dbReference>
<gene>
    <name evidence="7" type="ORF">FHX37_3457</name>
</gene>
<evidence type="ECO:0000256" key="2">
    <source>
        <dbReference type="ARBA" id="ARBA00022801"/>
    </source>
</evidence>
<keyword evidence="2 4" id="KW-0378">Hydrolase</keyword>
<comment type="similarity">
    <text evidence="1 4">Belongs to the glycosyl hydrolase 25 family.</text>
</comment>
<dbReference type="SUPFAM" id="SSF51445">
    <property type="entry name" value="(Trans)glycosidases"/>
    <property type="match status" value="1"/>
</dbReference>
<dbReference type="Pfam" id="PF01183">
    <property type="entry name" value="Glyco_hydro_25"/>
    <property type="match status" value="1"/>
</dbReference>
<evidence type="ECO:0000313" key="7">
    <source>
        <dbReference type="EMBL" id="TQN33439.1"/>
    </source>
</evidence>
<feature type="chain" id="PRO_5022129779" description="Lysozyme" evidence="6">
    <location>
        <begin position="45"/>
        <end position="179"/>
    </location>
</feature>
<dbReference type="InterPro" id="IPR008270">
    <property type="entry name" value="Glyco_hydro_25_AS"/>
</dbReference>
<comment type="caution">
    <text evidence="7">The sequence shown here is derived from an EMBL/GenBank/DDBJ whole genome shotgun (WGS) entry which is preliminary data.</text>
</comment>
<dbReference type="Proteomes" id="UP000317422">
    <property type="component" value="Unassembled WGS sequence"/>
</dbReference>
<dbReference type="InterPro" id="IPR017853">
    <property type="entry name" value="GH"/>
</dbReference>
<dbReference type="GO" id="GO:0009253">
    <property type="term" value="P:peptidoglycan catabolic process"/>
    <property type="evidence" value="ECO:0007669"/>
    <property type="project" value="InterPro"/>
</dbReference>
<dbReference type="GO" id="GO:0016998">
    <property type="term" value="P:cell wall macromolecule catabolic process"/>
    <property type="evidence" value="ECO:0007669"/>
    <property type="project" value="InterPro"/>
</dbReference>
<evidence type="ECO:0000256" key="4">
    <source>
        <dbReference type="RuleBase" id="RU361176"/>
    </source>
</evidence>
<name>A0A543NNM2_9ACTN</name>
<dbReference type="GO" id="GO:0003796">
    <property type="term" value="F:lysozyme activity"/>
    <property type="evidence" value="ECO:0007669"/>
    <property type="project" value="UniProtKB-EC"/>
</dbReference>
<evidence type="ECO:0000256" key="6">
    <source>
        <dbReference type="SAM" id="SignalP"/>
    </source>
</evidence>
<proteinExistence type="inferred from homology"/>
<organism evidence="7 8">
    <name type="scientific">Haloactinospora alba</name>
    <dbReference type="NCBI Taxonomy" id="405555"/>
    <lineage>
        <taxon>Bacteria</taxon>
        <taxon>Bacillati</taxon>
        <taxon>Actinomycetota</taxon>
        <taxon>Actinomycetes</taxon>
        <taxon>Streptosporangiales</taxon>
        <taxon>Nocardiopsidaceae</taxon>
        <taxon>Haloactinospora</taxon>
    </lineage>
</organism>
<dbReference type="EC" id="3.2.1.17" evidence="4"/>
<feature type="region of interest" description="Disordered" evidence="5">
    <location>
        <begin position="60"/>
        <end position="88"/>
    </location>
</feature>
<accession>A0A543NNM2</accession>
<dbReference type="SMART" id="SM00641">
    <property type="entry name" value="Glyco_25"/>
    <property type="match status" value="1"/>
</dbReference>
<dbReference type="PROSITE" id="PS00953">
    <property type="entry name" value="GLYCOSYL_HYDROL_F25_1"/>
    <property type="match status" value="1"/>
</dbReference>
<comment type="catalytic activity">
    <reaction evidence="4">
        <text>Hydrolysis of (1-&gt;4)-beta-linkages between N-acetylmuramic acid and N-acetyl-D-glucosamine residues in a peptidoglycan and between N-acetyl-D-glucosamine residues in chitodextrins.</text>
        <dbReference type="EC" id="3.2.1.17"/>
    </reaction>
</comment>
<keyword evidence="6" id="KW-0732">Signal</keyword>
<reference evidence="7 8" key="1">
    <citation type="submission" date="2019-06" db="EMBL/GenBank/DDBJ databases">
        <title>Sequencing the genomes of 1000 actinobacteria strains.</title>
        <authorList>
            <person name="Klenk H.-P."/>
        </authorList>
    </citation>
    <scope>NUCLEOTIDE SEQUENCE [LARGE SCALE GENOMIC DNA]</scope>
    <source>
        <strain evidence="7 8">DSM 45015</strain>
    </source>
</reference>